<dbReference type="GO" id="GO:0005743">
    <property type="term" value="C:mitochondrial inner membrane"/>
    <property type="evidence" value="ECO:0007669"/>
    <property type="project" value="UniProtKB-SubCell"/>
</dbReference>
<dbReference type="EMBL" id="CAJPDQ010000026">
    <property type="protein sequence ID" value="CAF9927100.1"/>
    <property type="molecule type" value="Genomic_DNA"/>
</dbReference>
<keyword evidence="6" id="KW-0443">Lipid metabolism</keyword>
<dbReference type="InterPro" id="IPR002123">
    <property type="entry name" value="Plipid/glycerol_acylTrfase"/>
</dbReference>
<evidence type="ECO:0000256" key="2">
    <source>
        <dbReference type="ARBA" id="ARBA00010524"/>
    </source>
</evidence>
<evidence type="ECO:0000256" key="3">
    <source>
        <dbReference type="ARBA" id="ARBA00022679"/>
    </source>
</evidence>
<dbReference type="SUPFAM" id="SSF69593">
    <property type="entry name" value="Glycerol-3-phosphate (1)-acyltransferase"/>
    <property type="match status" value="1"/>
</dbReference>
<keyword evidence="8" id="KW-0472">Membrane</keyword>
<dbReference type="PANTHER" id="PTHR12497">
    <property type="entry name" value="TAZ PROTEIN TAFAZZIN"/>
    <property type="match status" value="1"/>
</dbReference>
<keyword evidence="7" id="KW-0496">Mitochondrion</keyword>
<keyword evidence="16" id="KW-1185">Reference proteome</keyword>
<sequence length="383" mass="43499">MSDPAQKPATPSLLSRSTSAFTIGLIGFLSKVFTDSLSRYQVHGLEEFMDLLEQRRDPMARKRGLITISNHISIIDDPLLWAFLPFRNIFDPSNMRWSLGSYDLCYKNKIAGQFFFAGQVLPTHRLKHSPLGGLFQPTMREAIRLLSDAPLPRPSSFPTNDSHTLFHPAIPETDPFSAPTVPYTYTTNGSDIWPSPSSYTSNRHAWIHIFPEGRVHQRRTMRYFRWGVARLILEADECPDIVPMWIEGYNEVYPEDRGFPRSVPRLNKNLSIWLGKNVGGEIANPFLDLRRRWKDLVQRETLGSHAPDLELGTLPEVLQHGQEAVELRMECTKAVRDAVLEVRRTRGLPEEDSEAGLVETWREDGVDKQGTGKENDGTLFGDG</sequence>
<comment type="similarity">
    <text evidence="2 12">Belongs to the taffazin family.</text>
</comment>
<dbReference type="GO" id="GO:0007007">
    <property type="term" value="P:inner mitochondrial membrane organization"/>
    <property type="evidence" value="ECO:0007669"/>
    <property type="project" value="TreeGrafter"/>
</dbReference>
<dbReference type="GO" id="GO:0035965">
    <property type="term" value="P:cardiolipin acyl-chain remodeling"/>
    <property type="evidence" value="ECO:0007669"/>
    <property type="project" value="TreeGrafter"/>
</dbReference>
<feature type="domain" description="Phospholipid/glycerol acyltransferase" evidence="14">
    <location>
        <begin position="65"/>
        <end position="249"/>
    </location>
</feature>
<evidence type="ECO:0000313" key="16">
    <source>
        <dbReference type="Proteomes" id="UP000664169"/>
    </source>
</evidence>
<accession>A0A8H3IN57</accession>
<evidence type="ECO:0000256" key="11">
    <source>
        <dbReference type="ARBA" id="ARBA00047906"/>
    </source>
</evidence>
<name>A0A8H3IN57_9LECA</name>
<dbReference type="PANTHER" id="PTHR12497:SF0">
    <property type="entry name" value="TAFAZZIN"/>
    <property type="match status" value="1"/>
</dbReference>
<reference evidence="15" key="1">
    <citation type="submission" date="2021-03" db="EMBL/GenBank/DDBJ databases">
        <authorList>
            <person name="Tagirdzhanova G."/>
        </authorList>
    </citation>
    <scope>NUCLEOTIDE SEQUENCE</scope>
</reference>
<evidence type="ECO:0000256" key="9">
    <source>
        <dbReference type="ARBA" id="ARBA00023315"/>
    </source>
</evidence>
<evidence type="ECO:0000256" key="4">
    <source>
        <dbReference type="ARBA" id="ARBA00022787"/>
    </source>
</evidence>
<evidence type="ECO:0000256" key="12">
    <source>
        <dbReference type="RuleBase" id="RU365062"/>
    </source>
</evidence>
<evidence type="ECO:0000259" key="14">
    <source>
        <dbReference type="SMART" id="SM00563"/>
    </source>
</evidence>
<evidence type="ECO:0000256" key="1">
    <source>
        <dbReference type="ARBA" id="ARBA00004137"/>
    </source>
</evidence>
<keyword evidence="9" id="KW-0012">Acyltransferase</keyword>
<dbReference type="PRINTS" id="PR00979">
    <property type="entry name" value="TAFAZZIN"/>
</dbReference>
<proteinExistence type="inferred from homology"/>
<dbReference type="GO" id="GO:0047184">
    <property type="term" value="F:1-acylglycerophosphocholine O-acyltransferase activity"/>
    <property type="evidence" value="ECO:0007669"/>
    <property type="project" value="TreeGrafter"/>
</dbReference>
<keyword evidence="5" id="KW-0999">Mitochondrion inner membrane</keyword>
<feature type="compositionally biased region" description="Basic and acidic residues" evidence="13">
    <location>
        <begin position="360"/>
        <end position="376"/>
    </location>
</feature>
<dbReference type="GO" id="GO:0005741">
    <property type="term" value="C:mitochondrial outer membrane"/>
    <property type="evidence" value="ECO:0007669"/>
    <property type="project" value="UniProtKB-SubCell"/>
</dbReference>
<evidence type="ECO:0000256" key="7">
    <source>
        <dbReference type="ARBA" id="ARBA00023128"/>
    </source>
</evidence>
<gene>
    <name evidence="15" type="ORF">GOMPHAMPRED_004315</name>
</gene>
<evidence type="ECO:0000256" key="5">
    <source>
        <dbReference type="ARBA" id="ARBA00022792"/>
    </source>
</evidence>
<comment type="catalytic activity">
    <reaction evidence="11">
        <text>1'-[1,2-diacyl-sn-glycero-3-phospho],3'-[1-acyl-sn-glycero-3-phospho]-glycerol + a 1,2-diacyl-sn-glycero-3-phosphocholine = a cardiolipin + a 1-acyl-sn-glycero-3-phosphocholine</text>
        <dbReference type="Rhea" id="RHEA:33731"/>
        <dbReference type="ChEBI" id="CHEBI:57643"/>
        <dbReference type="ChEBI" id="CHEBI:58168"/>
        <dbReference type="ChEBI" id="CHEBI:62237"/>
        <dbReference type="ChEBI" id="CHEBI:64743"/>
    </reaction>
    <physiologicalReaction direction="left-to-right" evidence="11">
        <dbReference type="Rhea" id="RHEA:33732"/>
    </physiologicalReaction>
    <physiologicalReaction direction="right-to-left" evidence="11">
        <dbReference type="Rhea" id="RHEA:33733"/>
    </physiologicalReaction>
</comment>
<organism evidence="15 16">
    <name type="scientific">Gomphillus americanus</name>
    <dbReference type="NCBI Taxonomy" id="1940652"/>
    <lineage>
        <taxon>Eukaryota</taxon>
        <taxon>Fungi</taxon>
        <taxon>Dikarya</taxon>
        <taxon>Ascomycota</taxon>
        <taxon>Pezizomycotina</taxon>
        <taxon>Lecanoromycetes</taxon>
        <taxon>OSLEUM clade</taxon>
        <taxon>Ostropomycetidae</taxon>
        <taxon>Ostropales</taxon>
        <taxon>Graphidaceae</taxon>
        <taxon>Gomphilloideae</taxon>
        <taxon>Gomphillus</taxon>
    </lineage>
</organism>
<evidence type="ECO:0000256" key="13">
    <source>
        <dbReference type="SAM" id="MobiDB-lite"/>
    </source>
</evidence>
<evidence type="ECO:0000256" key="8">
    <source>
        <dbReference type="ARBA" id="ARBA00023136"/>
    </source>
</evidence>
<dbReference type="SMART" id="SM00563">
    <property type="entry name" value="PlsC"/>
    <property type="match status" value="1"/>
</dbReference>
<protein>
    <recommendedName>
        <fullName evidence="12">Tafazzin family protein</fullName>
    </recommendedName>
</protein>
<evidence type="ECO:0000313" key="15">
    <source>
        <dbReference type="EMBL" id="CAF9927100.1"/>
    </source>
</evidence>
<dbReference type="OrthoDB" id="193467at2759"/>
<dbReference type="CDD" id="cd07989">
    <property type="entry name" value="LPLAT_AGPAT-like"/>
    <property type="match status" value="1"/>
</dbReference>
<dbReference type="AlphaFoldDB" id="A0A8H3IN57"/>
<comment type="subcellular location">
    <subcellularLocation>
        <location evidence="1">Mitochondrion inner membrane</location>
        <topology evidence="1">Peripheral membrane protein</topology>
        <orientation evidence="1">Intermembrane side</orientation>
    </subcellularLocation>
    <subcellularLocation>
        <location evidence="10">Mitochondrion outer membrane</location>
        <topology evidence="10">Peripheral membrane protein</topology>
        <orientation evidence="10">Intermembrane side</orientation>
    </subcellularLocation>
</comment>
<keyword evidence="3" id="KW-0808">Transferase</keyword>
<dbReference type="Proteomes" id="UP000664169">
    <property type="component" value="Unassembled WGS sequence"/>
</dbReference>
<comment type="caution">
    <text evidence="15">The sequence shown here is derived from an EMBL/GenBank/DDBJ whole genome shotgun (WGS) entry which is preliminary data.</text>
</comment>
<dbReference type="InterPro" id="IPR000872">
    <property type="entry name" value="Tafazzin"/>
</dbReference>
<keyword evidence="4" id="KW-1000">Mitochondrion outer membrane</keyword>
<evidence type="ECO:0000256" key="6">
    <source>
        <dbReference type="ARBA" id="ARBA00023098"/>
    </source>
</evidence>
<feature type="region of interest" description="Disordered" evidence="13">
    <location>
        <begin position="349"/>
        <end position="383"/>
    </location>
</feature>
<evidence type="ECO:0000256" key="10">
    <source>
        <dbReference type="ARBA" id="ARBA00024323"/>
    </source>
</evidence>